<evidence type="ECO:0000313" key="1">
    <source>
        <dbReference type="EMBL" id="PPQ85648.1"/>
    </source>
</evidence>
<sequence>MDNGGGSENTQPSGQADRTRITVGYIASDRYTSRNGIDQVSLQEKLERLNSEIVGTEWDSVVTFNQISTILYEATQQLTTMAKYKEENQDHTVSINVAQLHQNAMDDFNGRVGGTYLSFVNDFCAQYRLTAPRTIKNVINTSGKKPEATGRLIIDQFILLIIDFLLETGDTPLLFPELRISSKGKPVRINYANYATFITGTVDYALFATSGETRITYLYYNINGVPMANIQYSIQEDKDRSKLQTINDLLELGEYRINTSDTIGTMVAKDDMHLLLVEAKKKSYDSNLASLIPQVAAEALAA</sequence>
<evidence type="ECO:0000313" key="2">
    <source>
        <dbReference type="Proteomes" id="UP000283269"/>
    </source>
</evidence>
<reference evidence="1 2" key="1">
    <citation type="journal article" date="2018" name="Evol. Lett.">
        <title>Horizontal gene cluster transfer increased hallucinogenic mushroom diversity.</title>
        <authorList>
            <person name="Reynolds H.T."/>
            <person name="Vijayakumar V."/>
            <person name="Gluck-Thaler E."/>
            <person name="Korotkin H.B."/>
            <person name="Matheny P.B."/>
            <person name="Slot J.C."/>
        </authorList>
    </citation>
    <scope>NUCLEOTIDE SEQUENCE [LARGE SCALE GENOMIC DNA]</scope>
    <source>
        <strain evidence="1 2">2631</strain>
    </source>
</reference>
<proteinExistence type="predicted"/>
<organism evidence="1 2">
    <name type="scientific">Psilocybe cyanescens</name>
    <dbReference type="NCBI Taxonomy" id="93625"/>
    <lineage>
        <taxon>Eukaryota</taxon>
        <taxon>Fungi</taxon>
        <taxon>Dikarya</taxon>
        <taxon>Basidiomycota</taxon>
        <taxon>Agaricomycotina</taxon>
        <taxon>Agaricomycetes</taxon>
        <taxon>Agaricomycetidae</taxon>
        <taxon>Agaricales</taxon>
        <taxon>Agaricineae</taxon>
        <taxon>Strophariaceae</taxon>
        <taxon>Psilocybe</taxon>
    </lineage>
</organism>
<dbReference type="InParanoid" id="A0A409X4E6"/>
<comment type="caution">
    <text evidence="1">The sequence shown here is derived from an EMBL/GenBank/DDBJ whole genome shotgun (WGS) entry which is preliminary data.</text>
</comment>
<accession>A0A409X4E6</accession>
<dbReference type="AlphaFoldDB" id="A0A409X4E6"/>
<keyword evidence="2" id="KW-1185">Reference proteome</keyword>
<gene>
    <name evidence="1" type="ORF">CVT25_012770</name>
</gene>
<dbReference type="EMBL" id="NHYD01002664">
    <property type="protein sequence ID" value="PPQ85648.1"/>
    <property type="molecule type" value="Genomic_DNA"/>
</dbReference>
<protein>
    <submittedName>
        <fullName evidence="1">Uncharacterized protein</fullName>
    </submittedName>
</protein>
<dbReference type="Proteomes" id="UP000283269">
    <property type="component" value="Unassembled WGS sequence"/>
</dbReference>
<name>A0A409X4E6_PSICY</name>